<comment type="caution">
    <text evidence="1">The sequence shown here is derived from an EMBL/GenBank/DDBJ whole genome shotgun (WGS) entry which is preliminary data.</text>
</comment>
<proteinExistence type="predicted"/>
<dbReference type="EMBL" id="AJTZ01000005">
    <property type="protein sequence ID" value="EJN94188.1"/>
    <property type="molecule type" value="Genomic_DNA"/>
</dbReference>
<reference evidence="1 2" key="1">
    <citation type="submission" date="2009-12" db="EMBL/GenBank/DDBJ databases">
        <authorList>
            <person name="Lefebure T."/>
            <person name="Cornejo O.E."/>
            <person name="Pavinski Bitar P.D."/>
            <person name="Lang P."/>
            <person name="Stanhope M.J."/>
        </authorList>
    </citation>
    <scope>NUCLEOTIDE SEQUENCE [LARGE SCALE GENOMIC DNA]</scope>
    <source>
        <strain evidence="1 2">FA-1</strain>
    </source>
</reference>
<accession>A0ABN0GUN5</accession>
<evidence type="ECO:0000313" key="1">
    <source>
        <dbReference type="EMBL" id="EJN94188.1"/>
    </source>
</evidence>
<protein>
    <submittedName>
        <fullName evidence="1">Galactose-1-phosphate uridylyltransferase</fullName>
        <ecNumber evidence="1">2.7.7.12</ecNumber>
    </submittedName>
</protein>
<dbReference type="GO" id="GO:0008108">
    <property type="term" value="F:UDP-glucose:hexose-1-phosphate uridylyltransferase activity"/>
    <property type="evidence" value="ECO:0007669"/>
    <property type="project" value="UniProtKB-EC"/>
</dbReference>
<organism evidence="1 2">
    <name type="scientific">Streptococcus ratti FA-1 = DSM 20564</name>
    <dbReference type="NCBI Taxonomy" id="699248"/>
    <lineage>
        <taxon>Bacteria</taxon>
        <taxon>Bacillati</taxon>
        <taxon>Bacillota</taxon>
        <taxon>Bacilli</taxon>
        <taxon>Lactobacillales</taxon>
        <taxon>Streptococcaceae</taxon>
        <taxon>Streptococcus</taxon>
    </lineage>
</organism>
<name>A0ABN0GUN5_STRRT</name>
<dbReference type="EC" id="2.7.7.12" evidence="1"/>
<sequence length="44" mass="5125">MQQIKRENISLIEAMGLAILPPRLKDELAEVEKYRNRIFKSANP</sequence>
<gene>
    <name evidence="1" type="ORF">SRA_06621</name>
</gene>
<evidence type="ECO:0000313" key="2">
    <source>
        <dbReference type="Proteomes" id="UP000007815"/>
    </source>
</evidence>
<keyword evidence="1" id="KW-0548">Nucleotidyltransferase</keyword>
<dbReference type="Proteomes" id="UP000007815">
    <property type="component" value="Unassembled WGS sequence"/>
</dbReference>
<keyword evidence="2" id="KW-1185">Reference proteome</keyword>
<keyword evidence="1" id="KW-0808">Transferase</keyword>